<proteinExistence type="predicted"/>
<dbReference type="EMBL" id="JAUHPV010000008">
    <property type="protein sequence ID" value="MDN4473854.1"/>
    <property type="molecule type" value="Genomic_DNA"/>
</dbReference>
<evidence type="ECO:0000313" key="2">
    <source>
        <dbReference type="EMBL" id="MDN4473854.1"/>
    </source>
</evidence>
<organism evidence="2 3">
    <name type="scientific">Demequina zhanjiangensis</name>
    <dbReference type="NCBI Taxonomy" id="3051659"/>
    <lineage>
        <taxon>Bacteria</taxon>
        <taxon>Bacillati</taxon>
        <taxon>Actinomycetota</taxon>
        <taxon>Actinomycetes</taxon>
        <taxon>Micrococcales</taxon>
        <taxon>Demequinaceae</taxon>
        <taxon>Demequina</taxon>
    </lineage>
</organism>
<sequence>MDTTAQHARVAIVGGAGNIARRLIPLLQDKGIEAVPLARRQEQLDELAAMGASPRMLDIEASTTEDFVAAFEGCDAVVFSAGGGGDGNVERKRTVDLEGSLKSAEAARALGIDRFIQVSAIGVDKPADTSRGDAWTAYVAAKRDADASLRESSLAWTILRPGRLTDDEPTGQMQLASEVEPGSIPRADVAAVIVACLENAATVGYQWELVSGDVPIADALARRAR</sequence>
<dbReference type="Gene3D" id="3.40.50.720">
    <property type="entry name" value="NAD(P)-binding Rossmann-like Domain"/>
    <property type="match status" value="1"/>
</dbReference>
<evidence type="ECO:0000259" key="1">
    <source>
        <dbReference type="Pfam" id="PF13460"/>
    </source>
</evidence>
<dbReference type="Proteomes" id="UP001172738">
    <property type="component" value="Unassembled WGS sequence"/>
</dbReference>
<accession>A0ABT8G564</accession>
<name>A0ABT8G564_9MICO</name>
<dbReference type="SUPFAM" id="SSF51735">
    <property type="entry name" value="NAD(P)-binding Rossmann-fold domains"/>
    <property type="match status" value="1"/>
</dbReference>
<reference evidence="2" key="1">
    <citation type="submission" date="2023-06" db="EMBL/GenBank/DDBJ databases">
        <title>SYSU T00b26.</title>
        <authorList>
            <person name="Gao L."/>
            <person name="Fang B.-Z."/>
            <person name="Li W.-J."/>
        </authorList>
    </citation>
    <scope>NUCLEOTIDE SEQUENCE</scope>
    <source>
        <strain evidence="2">SYSU T00b26</strain>
    </source>
</reference>
<protein>
    <submittedName>
        <fullName evidence="2">SDR family oxidoreductase</fullName>
    </submittedName>
</protein>
<comment type="caution">
    <text evidence="2">The sequence shown here is derived from an EMBL/GenBank/DDBJ whole genome shotgun (WGS) entry which is preliminary data.</text>
</comment>
<evidence type="ECO:0000313" key="3">
    <source>
        <dbReference type="Proteomes" id="UP001172738"/>
    </source>
</evidence>
<keyword evidence="3" id="KW-1185">Reference proteome</keyword>
<gene>
    <name evidence="2" type="ORF">QQX04_12685</name>
</gene>
<dbReference type="RefSeq" id="WP_301129785.1">
    <property type="nucleotide sequence ID" value="NZ_JAUHPV010000008.1"/>
</dbReference>
<feature type="domain" description="NAD(P)-binding" evidence="1">
    <location>
        <begin position="14"/>
        <end position="199"/>
    </location>
</feature>
<dbReference type="CDD" id="cd05243">
    <property type="entry name" value="SDR_a5"/>
    <property type="match status" value="1"/>
</dbReference>
<dbReference type="Pfam" id="PF13460">
    <property type="entry name" value="NAD_binding_10"/>
    <property type="match status" value="1"/>
</dbReference>
<dbReference type="InterPro" id="IPR016040">
    <property type="entry name" value="NAD(P)-bd_dom"/>
</dbReference>
<dbReference type="InterPro" id="IPR036291">
    <property type="entry name" value="NAD(P)-bd_dom_sf"/>
</dbReference>
<dbReference type="PANTHER" id="PTHR15020:SF50">
    <property type="entry name" value="UPF0659 PROTEIN YMR090W"/>
    <property type="match status" value="1"/>
</dbReference>
<dbReference type="PANTHER" id="PTHR15020">
    <property type="entry name" value="FLAVIN REDUCTASE-RELATED"/>
    <property type="match status" value="1"/>
</dbReference>